<evidence type="ECO:0000313" key="2">
    <source>
        <dbReference type="EMBL" id="ORL46231.1"/>
    </source>
</evidence>
<dbReference type="RefSeq" id="WP_084840901.1">
    <property type="nucleotide sequence ID" value="NZ_ARYN01000005.1"/>
</dbReference>
<evidence type="ECO:0000313" key="3">
    <source>
        <dbReference type="Proteomes" id="UP000192746"/>
    </source>
</evidence>
<dbReference type="SMART" id="SM01034">
    <property type="entry name" value="BLUF"/>
    <property type="match status" value="1"/>
</dbReference>
<dbReference type="GO" id="GO:0009882">
    <property type="term" value="F:blue light photoreceptor activity"/>
    <property type="evidence" value="ECO:0007669"/>
    <property type="project" value="InterPro"/>
</dbReference>
<dbReference type="GO" id="GO:0071949">
    <property type="term" value="F:FAD binding"/>
    <property type="evidence" value="ECO:0007669"/>
    <property type="project" value="InterPro"/>
</dbReference>
<dbReference type="OrthoDB" id="1122028at2"/>
<organism evidence="2 3">
    <name type="scientific">Zunongwangia atlantica 22II14-10F7</name>
    <dbReference type="NCBI Taxonomy" id="1185767"/>
    <lineage>
        <taxon>Bacteria</taxon>
        <taxon>Pseudomonadati</taxon>
        <taxon>Bacteroidota</taxon>
        <taxon>Flavobacteriia</taxon>
        <taxon>Flavobacteriales</taxon>
        <taxon>Flavobacteriaceae</taxon>
        <taxon>Zunongwangia</taxon>
    </lineage>
</organism>
<dbReference type="PROSITE" id="PS50925">
    <property type="entry name" value="BLUF"/>
    <property type="match status" value="1"/>
</dbReference>
<dbReference type="Pfam" id="PF04940">
    <property type="entry name" value="BLUF"/>
    <property type="match status" value="1"/>
</dbReference>
<proteinExistence type="predicted"/>
<protein>
    <submittedName>
        <fullName evidence="2">BLUF-domain-containing protein</fullName>
    </submittedName>
</protein>
<accession>A0A1Y1T5A3</accession>
<gene>
    <name evidence="2" type="ORF">IIF7_06666</name>
</gene>
<evidence type="ECO:0000259" key="1">
    <source>
        <dbReference type="PROSITE" id="PS50925"/>
    </source>
</evidence>
<reference evidence="2 3" key="1">
    <citation type="submission" date="2013-04" db="EMBL/GenBank/DDBJ databases">
        <title>Zunongwangia sp. 22II14-10F7 Genome Sequencing.</title>
        <authorList>
            <person name="Lai Q."/>
            <person name="Shao Z."/>
        </authorList>
    </citation>
    <scope>NUCLEOTIDE SEQUENCE [LARGE SCALE GENOMIC DNA]</scope>
    <source>
        <strain evidence="2 3">22II14-10F7</strain>
    </source>
</reference>
<feature type="domain" description="BLUF" evidence="1">
    <location>
        <begin position="3"/>
        <end position="94"/>
    </location>
</feature>
<name>A0A1Y1T5A3_9FLAO</name>
<keyword evidence="3" id="KW-1185">Reference proteome</keyword>
<dbReference type="InterPro" id="IPR007024">
    <property type="entry name" value="BLUF_domain"/>
</dbReference>
<dbReference type="AlphaFoldDB" id="A0A1Y1T5A3"/>
<comment type="caution">
    <text evidence="2">The sequence shown here is derived from an EMBL/GenBank/DDBJ whole genome shotgun (WGS) entry which is preliminary data.</text>
</comment>
<dbReference type="Gene3D" id="3.30.70.100">
    <property type="match status" value="1"/>
</dbReference>
<dbReference type="STRING" id="1185767.IIF7_06666"/>
<sequence length="134" mass="16081">MKRWAICYVSSENDRMEENHIEILFSQTQRNNMANDISGILLYSQGNFFQVIEGNAITIKELFKKIENDDRHRNLFRVFNREIKQDQYDDYCCDFLTKYNQSEELNENYYLQFLKNLDHSSQTAVQNILKAFVD</sequence>
<dbReference type="SUPFAM" id="SSF54975">
    <property type="entry name" value="Acylphosphatase/BLUF domain-like"/>
    <property type="match status" value="1"/>
</dbReference>
<dbReference type="InterPro" id="IPR036046">
    <property type="entry name" value="Acylphosphatase-like_dom_sf"/>
</dbReference>
<dbReference type="Proteomes" id="UP000192746">
    <property type="component" value="Unassembled WGS sequence"/>
</dbReference>
<dbReference type="EMBL" id="ARYN01000005">
    <property type="protein sequence ID" value="ORL46231.1"/>
    <property type="molecule type" value="Genomic_DNA"/>
</dbReference>